<proteinExistence type="predicted"/>
<dbReference type="EMBL" id="CH445331">
    <property type="protein sequence ID" value="EAT87560.1"/>
    <property type="molecule type" value="Genomic_DNA"/>
</dbReference>
<dbReference type="AlphaFoldDB" id="Q0USU5"/>
<reference evidence="3" key="1">
    <citation type="journal article" date="2007" name="Plant Cell">
        <title>Dothideomycete-plant interactions illuminated by genome sequencing and EST analysis of the wheat pathogen Stagonospora nodorum.</title>
        <authorList>
            <person name="Hane J.K."/>
            <person name="Lowe R.G."/>
            <person name="Solomon P.S."/>
            <person name="Tan K.C."/>
            <person name="Schoch C.L."/>
            <person name="Spatafora J.W."/>
            <person name="Crous P.W."/>
            <person name="Kodira C."/>
            <person name="Birren B.W."/>
            <person name="Galagan J.E."/>
            <person name="Torriani S.F."/>
            <person name="McDonald B.A."/>
            <person name="Oliver R.P."/>
        </authorList>
    </citation>
    <scope>NUCLEOTIDE SEQUENCE [LARGE SCALE GENOMIC DNA]</scope>
    <source>
        <strain evidence="3">SN15 / ATCC MYA-4574 / FGSC 10173</strain>
    </source>
</reference>
<sequence length="227" mass="26000">MTDATSSGTTALHYGVMHTGQGPVLNIYHSYPSSDGCWNTVPEHFGSIRSSLLHQSTYMYENSFVQLPYMKEIRDKSYRPTSEEAQVIYDLEREDIELLENLTTDFELKWATYTKPFVTFMNRVWKPRMRAVRAERRVEKDIYEAELQRIGVRLKQAGEEEADDRDSESGSESELDSESDSDWPDDYESEGDGWYTTDEEDGGVVEDDGDSDEEASQPSHDETDDGL</sequence>
<dbReference type="HOGENOM" id="CLU_1220075_0_0_1"/>
<dbReference type="GeneID" id="5972454"/>
<feature type="compositionally biased region" description="Acidic residues" evidence="1">
    <location>
        <begin position="159"/>
        <end position="215"/>
    </location>
</feature>
<feature type="region of interest" description="Disordered" evidence="1">
    <location>
        <begin position="154"/>
        <end position="227"/>
    </location>
</feature>
<accession>Q0USU5</accession>
<evidence type="ECO:0000313" key="3">
    <source>
        <dbReference type="Proteomes" id="UP000001055"/>
    </source>
</evidence>
<dbReference type="Proteomes" id="UP000001055">
    <property type="component" value="Unassembled WGS sequence"/>
</dbReference>
<name>Q0USU5_PHANO</name>
<dbReference type="RefSeq" id="XP_001795579.1">
    <property type="nucleotide sequence ID" value="XM_001795527.1"/>
</dbReference>
<protein>
    <submittedName>
        <fullName evidence="2">Uncharacterized protein</fullName>
    </submittedName>
</protein>
<dbReference type="VEuPathDB" id="FungiDB:JI435_051690"/>
<dbReference type="eggNOG" id="ENOG502QZVQ">
    <property type="taxonomic scope" value="Eukaryota"/>
</dbReference>
<gene>
    <name evidence="2" type="ORF">SNOG_05169</name>
</gene>
<evidence type="ECO:0000313" key="2">
    <source>
        <dbReference type="EMBL" id="EAT87560.1"/>
    </source>
</evidence>
<evidence type="ECO:0000256" key="1">
    <source>
        <dbReference type="SAM" id="MobiDB-lite"/>
    </source>
</evidence>
<organism evidence="2 3">
    <name type="scientific">Phaeosphaeria nodorum (strain SN15 / ATCC MYA-4574 / FGSC 10173)</name>
    <name type="common">Glume blotch fungus</name>
    <name type="synonym">Parastagonospora nodorum</name>
    <dbReference type="NCBI Taxonomy" id="321614"/>
    <lineage>
        <taxon>Eukaryota</taxon>
        <taxon>Fungi</taxon>
        <taxon>Dikarya</taxon>
        <taxon>Ascomycota</taxon>
        <taxon>Pezizomycotina</taxon>
        <taxon>Dothideomycetes</taxon>
        <taxon>Pleosporomycetidae</taxon>
        <taxon>Pleosporales</taxon>
        <taxon>Pleosporineae</taxon>
        <taxon>Phaeosphaeriaceae</taxon>
        <taxon>Parastagonospora</taxon>
    </lineage>
</organism>
<dbReference type="KEGG" id="pno:SNOG_05169"/>
<dbReference type="InParanoid" id="Q0USU5"/>